<gene>
    <name evidence="1" type="ORF">CFK40_18400</name>
</gene>
<dbReference type="RefSeq" id="WP_089533847.1">
    <property type="nucleotide sequence ID" value="NZ_CP022437.1"/>
</dbReference>
<dbReference type="KEGG" id="vne:CFK40_18400"/>
<protein>
    <submittedName>
        <fullName evidence="1">Uncharacterized protein</fullName>
    </submittedName>
</protein>
<dbReference type="OrthoDB" id="4345336at2"/>
<sequence length="134" mass="15808">MEKILYHYTSTFHLPKIIKVGFLKLTESNLRMDKELYKPVVWLTTAYEPNPKGLGLTGSIVDKTEIRIHVKKKNSFQYWKSYSRKNKIDKKWAEILETGRKSNTWWVSTEIIALDDVQLIENKYTGEIYYSATN</sequence>
<keyword evidence="2" id="KW-1185">Reference proteome</keyword>
<reference evidence="1 2" key="1">
    <citation type="journal article" date="2003" name="Int. J. Syst. Evol. Microbiol.">
        <title>Virgibacillus carmonensis sp. nov., Virgibacillus necropolis sp. nov. and Virgibacillus picturae sp. nov., three novel species isolated from deteriorated mural paintings, transfer of the species of the genus salibacillus to Virgibacillus, as Virgibacillus marismortui comb. nov. and Virgibacillus salexigens comb. nov., and emended description of the genus Virgibacillus.</title>
        <authorList>
            <person name="Heyrman J."/>
            <person name="Logan N.A."/>
            <person name="Busse H.J."/>
            <person name="Balcaen A."/>
            <person name="Lebbe L."/>
            <person name="Rodriguez-Diaz M."/>
            <person name="Swings J."/>
            <person name="De Vos P."/>
        </authorList>
    </citation>
    <scope>NUCLEOTIDE SEQUENCE [LARGE SCALE GENOMIC DNA]</scope>
    <source>
        <strain evidence="1 2">LMG 19488</strain>
    </source>
</reference>
<evidence type="ECO:0000313" key="1">
    <source>
        <dbReference type="EMBL" id="ASN06851.1"/>
    </source>
</evidence>
<dbReference type="Proteomes" id="UP000204391">
    <property type="component" value="Chromosome"/>
</dbReference>
<name>A0A221MGT7_9BACI</name>
<accession>A0A221MGT7</accession>
<proteinExistence type="predicted"/>
<dbReference type="AlphaFoldDB" id="A0A221MGT7"/>
<dbReference type="EMBL" id="CP022437">
    <property type="protein sequence ID" value="ASN06851.1"/>
    <property type="molecule type" value="Genomic_DNA"/>
</dbReference>
<organism evidence="1 2">
    <name type="scientific">Virgibacillus necropolis</name>
    <dbReference type="NCBI Taxonomy" id="163877"/>
    <lineage>
        <taxon>Bacteria</taxon>
        <taxon>Bacillati</taxon>
        <taxon>Bacillota</taxon>
        <taxon>Bacilli</taxon>
        <taxon>Bacillales</taxon>
        <taxon>Bacillaceae</taxon>
        <taxon>Virgibacillus</taxon>
    </lineage>
</organism>
<evidence type="ECO:0000313" key="2">
    <source>
        <dbReference type="Proteomes" id="UP000204391"/>
    </source>
</evidence>